<evidence type="ECO:0000313" key="2">
    <source>
        <dbReference type="EMBL" id="HIQ64529.1"/>
    </source>
</evidence>
<evidence type="ECO:0000313" key="3">
    <source>
        <dbReference type="Proteomes" id="UP000886725"/>
    </source>
</evidence>
<comment type="caution">
    <text evidence="2">The sequence shown here is derived from an EMBL/GenBank/DDBJ whole genome shotgun (WGS) entry which is preliminary data.</text>
</comment>
<protein>
    <submittedName>
        <fullName evidence="2">Uncharacterized protein</fullName>
    </submittedName>
</protein>
<feature type="signal peptide" evidence="1">
    <location>
        <begin position="1"/>
        <end position="22"/>
    </location>
</feature>
<evidence type="ECO:0000256" key="1">
    <source>
        <dbReference type="SAM" id="SignalP"/>
    </source>
</evidence>
<gene>
    <name evidence="2" type="ORF">IAC85_02195</name>
</gene>
<proteinExistence type="predicted"/>
<accession>A0A9D0YYQ8</accession>
<feature type="chain" id="PRO_5039394525" evidence="1">
    <location>
        <begin position="23"/>
        <end position="171"/>
    </location>
</feature>
<sequence length="171" mass="19303">MKKIWFLCAMLVCFIFPNGVSAVEVDAFLNPQPVYQYENPADELFPKQTRGLSLPQTFWNIASSGAYTANLVEVGWQELYTNYYFQSSTDGVLFLDYSIRSVESGYSPKMMIRLYRVNGSVVSTYTTGNSPSAACIRITGLNYSNLYYFSFQAVRTGLSYKSVTGTAKVYY</sequence>
<reference evidence="2" key="1">
    <citation type="submission" date="2020-10" db="EMBL/GenBank/DDBJ databases">
        <authorList>
            <person name="Gilroy R."/>
        </authorList>
    </citation>
    <scope>NUCLEOTIDE SEQUENCE</scope>
    <source>
        <strain evidence="2">CHK165-10780</strain>
    </source>
</reference>
<name>A0A9D0YYQ8_9FIRM</name>
<reference evidence="2" key="2">
    <citation type="journal article" date="2021" name="PeerJ">
        <title>Extensive microbial diversity within the chicken gut microbiome revealed by metagenomics and culture.</title>
        <authorList>
            <person name="Gilroy R."/>
            <person name="Ravi A."/>
            <person name="Getino M."/>
            <person name="Pursley I."/>
            <person name="Horton D.L."/>
            <person name="Alikhan N.F."/>
            <person name="Baker D."/>
            <person name="Gharbi K."/>
            <person name="Hall N."/>
            <person name="Watson M."/>
            <person name="Adriaenssens E.M."/>
            <person name="Foster-Nyarko E."/>
            <person name="Jarju S."/>
            <person name="Secka A."/>
            <person name="Antonio M."/>
            <person name="Oren A."/>
            <person name="Chaudhuri R.R."/>
            <person name="La Ragione R."/>
            <person name="Hildebrand F."/>
            <person name="Pallen M.J."/>
        </authorList>
    </citation>
    <scope>NUCLEOTIDE SEQUENCE</scope>
    <source>
        <strain evidence="2">CHK165-10780</strain>
    </source>
</reference>
<dbReference type="Proteomes" id="UP000886725">
    <property type="component" value="Unassembled WGS sequence"/>
</dbReference>
<dbReference type="EMBL" id="DVFU01000044">
    <property type="protein sequence ID" value="HIQ64529.1"/>
    <property type="molecule type" value="Genomic_DNA"/>
</dbReference>
<keyword evidence="1" id="KW-0732">Signal</keyword>
<organism evidence="2 3">
    <name type="scientific">Candidatus Faecenecus gallistercoris</name>
    <dbReference type="NCBI Taxonomy" id="2840793"/>
    <lineage>
        <taxon>Bacteria</taxon>
        <taxon>Bacillati</taxon>
        <taxon>Bacillota</taxon>
        <taxon>Bacillota incertae sedis</taxon>
        <taxon>Candidatus Faecenecus</taxon>
    </lineage>
</organism>
<dbReference type="AlphaFoldDB" id="A0A9D0YYQ8"/>